<dbReference type="OrthoDB" id="10044893at2759"/>
<dbReference type="AlphaFoldDB" id="A0A835LPP7"/>
<dbReference type="InterPro" id="IPR050648">
    <property type="entry name" value="F-box_LRR-repeat"/>
</dbReference>
<sequence>MTLNLFPVNSSSEDSFVKDFPEKNAVSGFSGYGKLNSLDCWKDAAPVESVSTDIIERLPPDPFGMGIGATFTAITGWVEDFDPDEFNMFLNKTLKFQTETGSMEFCRRSNLSDTLDGNVDKLSIGLRQDGCALIPDADKSLSFNCEDMHVISHQCLQSRERIGSSRGVDEGASRDGFALITDANKLLSFNCEDMSASSHQSEQSGEGTGTCHGVDEGAPNDGLLFALGYLCVWDLLSTERVCNSLRSAIQTDVLLWRNIHIDQSLSMKITDDALLRLSNRAQGSLLCLSLSGCSRITDNGLKRVLECNPKLKKLNVAGCIGLSIDGIVNNLKDFKSSGTLGIKHLRIGGRYGVNHKHFEELKSLISADNCMQSKATKPRFYPYGHSSPSCEDDHAIDIEICPRCQNMRLVYDCPAESCQEKEPGAQICRACIICISRCVECGRCLNDSEYEETFCLDVLCLDCWQQLLSCQKGQEKGEDEYSSTVKILMRKLKNGLAGFWICVSDSGYAVHSIVAEYAVINASGGFLWNMLVWKVRLYGKVTSLAVRHGMMVFCHHLFNGCTGNWSEAQ</sequence>
<gene>
    <name evidence="1" type="ORF">IFM89_005848</name>
</gene>
<dbReference type="InterPro" id="IPR032675">
    <property type="entry name" value="LRR_dom_sf"/>
</dbReference>
<dbReference type="Proteomes" id="UP000631114">
    <property type="component" value="Unassembled WGS sequence"/>
</dbReference>
<dbReference type="EMBL" id="JADFTS010000006">
    <property type="protein sequence ID" value="KAF9600262.1"/>
    <property type="molecule type" value="Genomic_DNA"/>
</dbReference>
<dbReference type="PANTHER" id="PTHR13382:SF22">
    <property type="entry name" value="F-BOX PROTEIN SKIP14"/>
    <property type="match status" value="1"/>
</dbReference>
<proteinExistence type="predicted"/>
<evidence type="ECO:0000313" key="1">
    <source>
        <dbReference type="EMBL" id="KAF9600262.1"/>
    </source>
</evidence>
<dbReference type="Gene3D" id="3.80.10.10">
    <property type="entry name" value="Ribonuclease Inhibitor"/>
    <property type="match status" value="1"/>
</dbReference>
<reference evidence="1 2" key="1">
    <citation type="submission" date="2020-10" db="EMBL/GenBank/DDBJ databases">
        <title>The Coptis chinensis genome and diversification of protoberbering-type alkaloids.</title>
        <authorList>
            <person name="Wang B."/>
            <person name="Shu S."/>
            <person name="Song C."/>
            <person name="Liu Y."/>
        </authorList>
    </citation>
    <scope>NUCLEOTIDE SEQUENCE [LARGE SCALE GENOMIC DNA]</scope>
    <source>
        <strain evidence="1">HL-2020</strain>
        <tissue evidence="1">Leaf</tissue>
    </source>
</reference>
<name>A0A835LPP7_9MAGN</name>
<accession>A0A835LPP7</accession>
<dbReference type="PANTHER" id="PTHR13382">
    <property type="entry name" value="MITOCHONDRIAL ATP SYNTHASE COUPLING FACTOR B"/>
    <property type="match status" value="1"/>
</dbReference>
<comment type="caution">
    <text evidence="1">The sequence shown here is derived from an EMBL/GenBank/DDBJ whole genome shotgun (WGS) entry which is preliminary data.</text>
</comment>
<evidence type="ECO:0000313" key="2">
    <source>
        <dbReference type="Proteomes" id="UP000631114"/>
    </source>
</evidence>
<organism evidence="1 2">
    <name type="scientific">Coptis chinensis</name>
    <dbReference type="NCBI Taxonomy" id="261450"/>
    <lineage>
        <taxon>Eukaryota</taxon>
        <taxon>Viridiplantae</taxon>
        <taxon>Streptophyta</taxon>
        <taxon>Embryophyta</taxon>
        <taxon>Tracheophyta</taxon>
        <taxon>Spermatophyta</taxon>
        <taxon>Magnoliopsida</taxon>
        <taxon>Ranunculales</taxon>
        <taxon>Ranunculaceae</taxon>
        <taxon>Coptidoideae</taxon>
        <taxon>Coptis</taxon>
    </lineage>
</organism>
<dbReference type="GO" id="GO:0005737">
    <property type="term" value="C:cytoplasm"/>
    <property type="evidence" value="ECO:0007669"/>
    <property type="project" value="TreeGrafter"/>
</dbReference>
<keyword evidence="2" id="KW-1185">Reference proteome</keyword>
<protein>
    <recommendedName>
        <fullName evidence="3">F-box protein SKIP14</fullName>
    </recommendedName>
</protein>
<dbReference type="SUPFAM" id="SSF52047">
    <property type="entry name" value="RNI-like"/>
    <property type="match status" value="1"/>
</dbReference>
<evidence type="ECO:0008006" key="3">
    <source>
        <dbReference type="Google" id="ProtNLM"/>
    </source>
</evidence>